<dbReference type="AlphaFoldDB" id="A0A1Y2CC26"/>
<reference evidence="2 3" key="1">
    <citation type="submission" date="2016-08" db="EMBL/GenBank/DDBJ databases">
        <title>A Parts List for Fungal Cellulosomes Revealed by Comparative Genomics.</title>
        <authorList>
            <consortium name="DOE Joint Genome Institute"/>
            <person name="Haitjema C.H."/>
            <person name="Gilmore S.P."/>
            <person name="Henske J.K."/>
            <person name="Solomon K.V."/>
            <person name="De Groot R."/>
            <person name="Kuo A."/>
            <person name="Mondo S.J."/>
            <person name="Salamov A.A."/>
            <person name="Labutti K."/>
            <person name="Zhao Z."/>
            <person name="Chiniquy J."/>
            <person name="Barry K."/>
            <person name="Brewer H.M."/>
            <person name="Purvine S.O."/>
            <person name="Wright A.T."/>
            <person name="Boxma B."/>
            <person name="Van Alen T."/>
            <person name="Hackstein J.H."/>
            <person name="Baker S.E."/>
            <person name="Grigoriev I.V."/>
            <person name="O'Malley M.A."/>
        </authorList>
    </citation>
    <scope>NUCLEOTIDE SEQUENCE [LARGE SCALE GENOMIC DNA]</scope>
    <source>
        <strain evidence="2 3">G1</strain>
    </source>
</reference>
<accession>A0A1Y2CC26</accession>
<organism evidence="2 3">
    <name type="scientific">Neocallimastix californiae</name>
    <dbReference type="NCBI Taxonomy" id="1754190"/>
    <lineage>
        <taxon>Eukaryota</taxon>
        <taxon>Fungi</taxon>
        <taxon>Fungi incertae sedis</taxon>
        <taxon>Chytridiomycota</taxon>
        <taxon>Chytridiomycota incertae sedis</taxon>
        <taxon>Neocallimastigomycetes</taxon>
        <taxon>Neocallimastigales</taxon>
        <taxon>Neocallimastigaceae</taxon>
        <taxon>Neocallimastix</taxon>
    </lineage>
</organism>
<dbReference type="Proteomes" id="UP000193920">
    <property type="component" value="Unassembled WGS sequence"/>
</dbReference>
<proteinExistence type="predicted"/>
<keyword evidence="1" id="KW-0732">Signal</keyword>
<feature type="chain" id="PRO_5011988197" description="Coth-domain-containing protein" evidence="1">
    <location>
        <begin position="19"/>
        <end position="572"/>
    </location>
</feature>
<dbReference type="EMBL" id="MCOG01000113">
    <property type="protein sequence ID" value="ORY44588.1"/>
    <property type="molecule type" value="Genomic_DNA"/>
</dbReference>
<comment type="caution">
    <text evidence="2">The sequence shown here is derived from an EMBL/GenBank/DDBJ whole genome shotgun (WGS) entry which is preliminary data.</text>
</comment>
<evidence type="ECO:0000256" key="1">
    <source>
        <dbReference type="SAM" id="SignalP"/>
    </source>
</evidence>
<sequence length="572" mass="66038">MYINFFIFLALLVSSAYSRTGTFRLISFGKKAELKIFNGKKYILNPVEGDDLLYGITINELPEKNVKYRYIIDGKAESFYRIFNTKTNITHNEFYGRKQTIVQLKSFSHPAGLTNWNRSIGRTNVFDNSYIPTVHLTGNNTEKLFQDPNSFENITVENAKIYLKDTVESFDDVYASAKNTGFEKFQIKLKFGKNKNMDTIGTKSAGKGIHGRYVFKLRNGGEDPLNLRQLIYGNIIQALGMPSLHSVMVRLYYNKKPMGFYTLQEDVTTNSFIKSEFYGNPKNQTINAPDELGYVLDGTTGSDFEYKPDDHDYYGTFDSDDDKKRLIALCAAIDKLDTSDEKALKEFESKWFDIDTFHKAMAMEYLTGDWDGYWYTTSNFAVYDDPLQSTAQTYKFYFITQDHDETFGVGLTSTINKVGKKFPELSYTTMLNRTWHIAEDDTEHRVLVDKFIGSTPKLQKRFQNTLVAIVRDIFNPVVFRSVVSTYYNRYTPEVQWDYSITRVFHPDKHEDESPGYTYKDFQNNLEKGVGGLEWGLYEWVTLRAEAIKHELCITWKGDQTPPPKTCVPKVNL</sequence>
<gene>
    <name evidence="2" type="ORF">LY90DRAFT_703631</name>
</gene>
<protein>
    <recommendedName>
        <fullName evidence="4">Coth-domain-containing protein</fullName>
    </recommendedName>
</protein>
<dbReference type="Pfam" id="PF08757">
    <property type="entry name" value="CotH"/>
    <property type="match status" value="1"/>
</dbReference>
<dbReference type="OrthoDB" id="2387105at2759"/>
<dbReference type="PANTHER" id="PTHR40050">
    <property type="entry name" value="INNER SPORE COAT PROTEIN H"/>
    <property type="match status" value="1"/>
</dbReference>
<evidence type="ECO:0000313" key="2">
    <source>
        <dbReference type="EMBL" id="ORY44588.1"/>
    </source>
</evidence>
<dbReference type="STRING" id="1754190.A0A1Y2CC26"/>
<evidence type="ECO:0008006" key="4">
    <source>
        <dbReference type="Google" id="ProtNLM"/>
    </source>
</evidence>
<dbReference type="PANTHER" id="PTHR40050:SF1">
    <property type="entry name" value="INNER SPORE COAT PROTEIN H"/>
    <property type="match status" value="1"/>
</dbReference>
<feature type="signal peptide" evidence="1">
    <location>
        <begin position="1"/>
        <end position="18"/>
    </location>
</feature>
<evidence type="ECO:0000313" key="3">
    <source>
        <dbReference type="Proteomes" id="UP000193920"/>
    </source>
</evidence>
<dbReference type="InterPro" id="IPR014867">
    <property type="entry name" value="Spore_coat_CotH_CotH2/3/7"/>
</dbReference>
<keyword evidence="3" id="KW-1185">Reference proteome</keyword>
<name>A0A1Y2CC26_9FUNG</name>